<evidence type="ECO:0000313" key="1">
    <source>
        <dbReference type="EMBL" id="KAJ8113655.1"/>
    </source>
</evidence>
<comment type="caution">
    <text evidence="1">The sequence shown here is derived from an EMBL/GenBank/DDBJ whole genome shotgun (WGS) entry which is preliminary data.</text>
</comment>
<organism evidence="1 2">
    <name type="scientific">Boeremia exigua</name>
    <dbReference type="NCBI Taxonomy" id="749465"/>
    <lineage>
        <taxon>Eukaryota</taxon>
        <taxon>Fungi</taxon>
        <taxon>Dikarya</taxon>
        <taxon>Ascomycota</taxon>
        <taxon>Pezizomycotina</taxon>
        <taxon>Dothideomycetes</taxon>
        <taxon>Pleosporomycetidae</taxon>
        <taxon>Pleosporales</taxon>
        <taxon>Pleosporineae</taxon>
        <taxon>Didymellaceae</taxon>
        <taxon>Boeremia</taxon>
    </lineage>
</organism>
<dbReference type="EMBL" id="JAPHNI010000239">
    <property type="protein sequence ID" value="KAJ8113655.1"/>
    <property type="molecule type" value="Genomic_DNA"/>
</dbReference>
<reference evidence="1" key="1">
    <citation type="submission" date="2022-11" db="EMBL/GenBank/DDBJ databases">
        <title>Genome Sequence of Boeremia exigua.</title>
        <authorList>
            <person name="Buettner E."/>
        </authorList>
    </citation>
    <scope>NUCLEOTIDE SEQUENCE</scope>
    <source>
        <strain evidence="1">CU02</strain>
    </source>
</reference>
<accession>A0ACC2IEL7</accession>
<dbReference type="Proteomes" id="UP001153331">
    <property type="component" value="Unassembled WGS sequence"/>
</dbReference>
<keyword evidence="2" id="KW-1185">Reference proteome</keyword>
<evidence type="ECO:0000313" key="2">
    <source>
        <dbReference type="Proteomes" id="UP001153331"/>
    </source>
</evidence>
<protein>
    <submittedName>
        <fullName evidence="1">Uncharacterized protein</fullName>
    </submittedName>
</protein>
<gene>
    <name evidence="1" type="ORF">OPT61_g4266</name>
</gene>
<name>A0ACC2IEL7_9PLEO</name>
<sequence>MLVSIILAIPLLAAAVPQTSTSCRNNFNGYCCDGSIISSDGSQYIDKLICCKGDPVGFGIDIDAASTCTAGSPESLIQQSTIPNGIINGGATIIILNGVTVTGGPTTTTPEISPQTLTAPATPPTGTGTAVQSSGAAVPAVTIPEWWVGIFAVWWRA</sequence>
<proteinExistence type="predicted"/>